<feature type="region of interest" description="Disordered" evidence="1">
    <location>
        <begin position="42"/>
        <end position="147"/>
    </location>
</feature>
<reference evidence="3" key="3">
    <citation type="submission" date="2018-08" db="UniProtKB">
        <authorList>
            <consortium name="EnsemblPlants"/>
        </authorList>
    </citation>
    <scope>IDENTIFICATION</scope>
    <source>
        <strain evidence="3">cv. Bd21</strain>
    </source>
</reference>
<gene>
    <name evidence="2" type="ORF">BRADI_4g13836v3</name>
</gene>
<feature type="compositionally biased region" description="Acidic residues" evidence="1">
    <location>
        <begin position="133"/>
        <end position="145"/>
    </location>
</feature>
<evidence type="ECO:0000313" key="4">
    <source>
        <dbReference type="Proteomes" id="UP000008810"/>
    </source>
</evidence>
<reference evidence="2 3" key="1">
    <citation type="journal article" date="2010" name="Nature">
        <title>Genome sequencing and analysis of the model grass Brachypodium distachyon.</title>
        <authorList>
            <consortium name="International Brachypodium Initiative"/>
        </authorList>
    </citation>
    <scope>NUCLEOTIDE SEQUENCE [LARGE SCALE GENOMIC DNA]</scope>
    <source>
        <strain evidence="2 3">Bd21</strain>
    </source>
</reference>
<dbReference type="Gramene" id="PNT63292">
    <property type="protein sequence ID" value="PNT63292"/>
    <property type="gene ID" value="BRADI_4g13836v3"/>
</dbReference>
<feature type="compositionally biased region" description="Basic and acidic residues" evidence="1">
    <location>
        <begin position="84"/>
        <end position="96"/>
    </location>
</feature>
<accession>A0A2K2CMP7</accession>
<dbReference type="EMBL" id="CM000883">
    <property type="protein sequence ID" value="PNT63292.1"/>
    <property type="molecule type" value="Genomic_DNA"/>
</dbReference>
<sequence>MSSSPPAPATEEEAAALEAPPAYRFGPGLTSLAERRRLARLQAAVASQTAASGSGTESAISEGEDDEGSAAAAPAYPAGTSAWAERRSLRLERIQAEESQTASSGSGSGTESETSYEEHDEGSGSGSGSGSDYSDEESEYSDTDEEGVRVPATTAMAMAAAAVVGEEGGSSSVQPAGTTCSVFAFLDLAWRDGCVVPVTRGRRYHCPQCGKRFQHKLIINLYAPENMLDGCCYIQDGQVAQGPTQVPPAYMASVMQGINGMASIMEGIKDIKVKLDSISDRFGDQNARLEEIKENQLLISDRLTSIESGVNRLEAASVPSTHPPPPPPPSC</sequence>
<feature type="compositionally biased region" description="Polar residues" evidence="1">
    <location>
        <begin position="45"/>
        <end position="59"/>
    </location>
</feature>
<protein>
    <submittedName>
        <fullName evidence="2 3">Uncharacterized protein</fullName>
    </submittedName>
</protein>
<feature type="compositionally biased region" description="Low complexity" evidence="1">
    <location>
        <begin position="97"/>
        <end position="113"/>
    </location>
</feature>
<feature type="region of interest" description="Disordered" evidence="1">
    <location>
        <begin position="1"/>
        <end position="28"/>
    </location>
</feature>
<name>A0A2K2CMP7_BRADI</name>
<dbReference type="Proteomes" id="UP000008810">
    <property type="component" value="Chromosome 4"/>
</dbReference>
<keyword evidence="4" id="KW-1185">Reference proteome</keyword>
<evidence type="ECO:0000313" key="3">
    <source>
        <dbReference type="EnsemblPlants" id="PNT63292"/>
    </source>
</evidence>
<organism evidence="2">
    <name type="scientific">Brachypodium distachyon</name>
    <name type="common">Purple false brome</name>
    <name type="synonym">Trachynia distachya</name>
    <dbReference type="NCBI Taxonomy" id="15368"/>
    <lineage>
        <taxon>Eukaryota</taxon>
        <taxon>Viridiplantae</taxon>
        <taxon>Streptophyta</taxon>
        <taxon>Embryophyta</taxon>
        <taxon>Tracheophyta</taxon>
        <taxon>Spermatophyta</taxon>
        <taxon>Magnoliopsida</taxon>
        <taxon>Liliopsida</taxon>
        <taxon>Poales</taxon>
        <taxon>Poaceae</taxon>
        <taxon>BOP clade</taxon>
        <taxon>Pooideae</taxon>
        <taxon>Stipodae</taxon>
        <taxon>Brachypodieae</taxon>
        <taxon>Brachypodium</taxon>
    </lineage>
</organism>
<reference evidence="2" key="2">
    <citation type="submission" date="2017-06" db="EMBL/GenBank/DDBJ databases">
        <title>WGS assembly of Brachypodium distachyon.</title>
        <authorList>
            <consortium name="The International Brachypodium Initiative"/>
            <person name="Lucas S."/>
            <person name="Harmon-Smith M."/>
            <person name="Lail K."/>
            <person name="Tice H."/>
            <person name="Grimwood J."/>
            <person name="Bruce D."/>
            <person name="Barry K."/>
            <person name="Shu S."/>
            <person name="Lindquist E."/>
            <person name="Wang M."/>
            <person name="Pitluck S."/>
            <person name="Vogel J.P."/>
            <person name="Garvin D.F."/>
            <person name="Mockler T.C."/>
            <person name="Schmutz J."/>
            <person name="Rokhsar D."/>
            <person name="Bevan M.W."/>
        </authorList>
    </citation>
    <scope>NUCLEOTIDE SEQUENCE</scope>
    <source>
        <strain evidence="2">Bd21</strain>
    </source>
</reference>
<dbReference type="InParanoid" id="A0A2K2CMP7"/>
<dbReference type="AlphaFoldDB" id="A0A2K2CMP7"/>
<feature type="compositionally biased region" description="Low complexity" evidence="1">
    <location>
        <begin position="69"/>
        <end position="83"/>
    </location>
</feature>
<evidence type="ECO:0000313" key="2">
    <source>
        <dbReference type="EMBL" id="PNT63292.1"/>
    </source>
</evidence>
<evidence type="ECO:0000256" key="1">
    <source>
        <dbReference type="SAM" id="MobiDB-lite"/>
    </source>
</evidence>
<proteinExistence type="predicted"/>
<dbReference type="EnsemblPlants" id="PNT63292">
    <property type="protein sequence ID" value="PNT63292"/>
    <property type="gene ID" value="BRADI_4g13836v3"/>
</dbReference>